<organism evidence="3">
    <name type="scientific">Trichuris suis</name>
    <name type="common">pig whipworm</name>
    <dbReference type="NCBI Taxonomy" id="68888"/>
    <lineage>
        <taxon>Eukaryota</taxon>
        <taxon>Metazoa</taxon>
        <taxon>Ecdysozoa</taxon>
        <taxon>Nematoda</taxon>
        <taxon>Enoplea</taxon>
        <taxon>Dorylaimia</taxon>
        <taxon>Trichinellida</taxon>
        <taxon>Trichuridae</taxon>
        <taxon>Trichuris</taxon>
    </lineage>
</organism>
<feature type="transmembrane region" description="Helical" evidence="1">
    <location>
        <begin position="55"/>
        <end position="80"/>
    </location>
</feature>
<keyword evidence="1" id="KW-0472">Membrane</keyword>
<accession>A0A085NAP4</accession>
<dbReference type="Proteomes" id="UP000030758">
    <property type="component" value="Unassembled WGS sequence"/>
</dbReference>
<gene>
    <name evidence="2" type="ORF">M513_01537</name>
    <name evidence="3" type="ORF">M514_01537</name>
</gene>
<sequence length="131" mass="14880">MGKAAIGDSSSLNDLENNATLSSYASRLCHQLNNSKRFNGCVDYLTATFEREEDVYAILIVQLIFSSVGILLNGIVLVALRLKPNRKKVDRLQEGDYYFCLPSHSTETFKFQRMLHFAQLQTISDHQFSLE</sequence>
<keyword evidence="1" id="KW-0812">Transmembrane</keyword>
<dbReference type="EMBL" id="KL367523">
    <property type="protein sequence ID" value="KFD66540.1"/>
    <property type="molecule type" value="Genomic_DNA"/>
</dbReference>
<evidence type="ECO:0000313" key="2">
    <source>
        <dbReference type="EMBL" id="KFD57434.1"/>
    </source>
</evidence>
<evidence type="ECO:0000313" key="3">
    <source>
        <dbReference type="EMBL" id="KFD66540.1"/>
    </source>
</evidence>
<proteinExistence type="predicted"/>
<dbReference type="EMBL" id="KL363188">
    <property type="protein sequence ID" value="KFD57434.1"/>
    <property type="molecule type" value="Genomic_DNA"/>
</dbReference>
<evidence type="ECO:0000313" key="4">
    <source>
        <dbReference type="Proteomes" id="UP000030764"/>
    </source>
</evidence>
<dbReference type="AlphaFoldDB" id="A0A085NAP4"/>
<dbReference type="Proteomes" id="UP000030764">
    <property type="component" value="Unassembled WGS sequence"/>
</dbReference>
<protein>
    <submittedName>
        <fullName evidence="3">Uncharacterized protein</fullName>
    </submittedName>
</protein>
<keyword evidence="4" id="KW-1185">Reference proteome</keyword>
<feature type="non-terminal residue" evidence="3">
    <location>
        <position position="131"/>
    </location>
</feature>
<keyword evidence="1" id="KW-1133">Transmembrane helix</keyword>
<reference evidence="3 4" key="1">
    <citation type="journal article" date="2014" name="Nat. Genet.">
        <title>Genome and transcriptome of the porcine whipworm Trichuris suis.</title>
        <authorList>
            <person name="Jex A.R."/>
            <person name="Nejsum P."/>
            <person name="Schwarz E.M."/>
            <person name="Hu L."/>
            <person name="Young N.D."/>
            <person name="Hall R.S."/>
            <person name="Korhonen P.K."/>
            <person name="Liao S."/>
            <person name="Thamsborg S."/>
            <person name="Xia J."/>
            <person name="Xu P."/>
            <person name="Wang S."/>
            <person name="Scheerlinck J.P."/>
            <person name="Hofmann A."/>
            <person name="Sternberg P.W."/>
            <person name="Wang J."/>
            <person name="Gasser R.B."/>
        </authorList>
    </citation>
    <scope>NUCLEOTIDE SEQUENCE [LARGE SCALE GENOMIC DNA]</scope>
    <source>
        <strain evidence="3">DCEP-RM93F</strain>
        <strain evidence="2">DCEP-RM93M</strain>
    </source>
</reference>
<name>A0A085NAP4_9BILA</name>
<evidence type="ECO:0000256" key="1">
    <source>
        <dbReference type="SAM" id="Phobius"/>
    </source>
</evidence>